<dbReference type="EMBL" id="CAJHIA010000019">
    <property type="protein sequence ID" value="CAD6446377.1"/>
    <property type="molecule type" value="Genomic_DNA"/>
</dbReference>
<evidence type="ECO:0000313" key="2">
    <source>
        <dbReference type="Proteomes" id="UP000624404"/>
    </source>
</evidence>
<gene>
    <name evidence="1" type="ORF">SCLTRI_LOCUS6163</name>
</gene>
<comment type="caution">
    <text evidence="1">The sequence shown here is derived from an EMBL/GenBank/DDBJ whole genome shotgun (WGS) entry which is preliminary data.</text>
</comment>
<dbReference type="AlphaFoldDB" id="A0A8H2VXB7"/>
<keyword evidence="2" id="KW-1185">Reference proteome</keyword>
<accession>A0A8H2VXB7</accession>
<dbReference type="Proteomes" id="UP000624404">
    <property type="component" value="Unassembled WGS sequence"/>
</dbReference>
<sequence>MGNSQSTAQYRSLIEEVDPVPSRFRKQQPFIMITAHETPEFHFIQDYMNSENFLEKAPCATNHEYTPELFKHLQDNFPTFTDTKIERFVRATNMFRPGGYEIQKSDTLECLLNQASSFRRNGRKRPLALSDLIRRPAASNALKREMKKIINVNSGQPDDFRLADFIHFNYEECLVKHPYDWLNAQRSLNSEFGSYITTVEYGQYIMPLI</sequence>
<evidence type="ECO:0000313" key="1">
    <source>
        <dbReference type="EMBL" id="CAD6446377.1"/>
    </source>
</evidence>
<reference evidence="1" key="1">
    <citation type="submission" date="2020-10" db="EMBL/GenBank/DDBJ databases">
        <authorList>
            <person name="Kusch S."/>
        </authorList>
    </citation>
    <scope>NUCLEOTIDE SEQUENCE</scope>
    <source>
        <strain evidence="1">SwB9</strain>
    </source>
</reference>
<dbReference type="OrthoDB" id="10463580at2759"/>
<proteinExistence type="predicted"/>
<name>A0A8H2VXB7_9HELO</name>
<protein>
    <submittedName>
        <fullName evidence="1">Ab6efe43-eaaf-4ea8-b5ba-8fb2bd44f1b0-CDS</fullName>
    </submittedName>
</protein>
<organism evidence="1 2">
    <name type="scientific">Sclerotinia trifoliorum</name>
    <dbReference type="NCBI Taxonomy" id="28548"/>
    <lineage>
        <taxon>Eukaryota</taxon>
        <taxon>Fungi</taxon>
        <taxon>Dikarya</taxon>
        <taxon>Ascomycota</taxon>
        <taxon>Pezizomycotina</taxon>
        <taxon>Leotiomycetes</taxon>
        <taxon>Helotiales</taxon>
        <taxon>Sclerotiniaceae</taxon>
        <taxon>Sclerotinia</taxon>
    </lineage>
</organism>